<dbReference type="SMART" id="SM00875">
    <property type="entry name" value="BACK"/>
    <property type="match status" value="1"/>
</dbReference>
<protein>
    <recommendedName>
        <fullName evidence="2">BACK domain-containing protein</fullName>
    </recommendedName>
</protein>
<dbReference type="RefSeq" id="XP_016938745.2">
    <property type="nucleotide sequence ID" value="XM_017083256.4"/>
</dbReference>
<evidence type="ECO:0000313" key="3">
    <source>
        <dbReference type="Proteomes" id="UP001652628"/>
    </source>
</evidence>
<organism evidence="3 4">
    <name type="scientific">Drosophila suzukii</name>
    <name type="common">Spotted-wing drosophila fruit fly</name>
    <dbReference type="NCBI Taxonomy" id="28584"/>
    <lineage>
        <taxon>Eukaryota</taxon>
        <taxon>Metazoa</taxon>
        <taxon>Ecdysozoa</taxon>
        <taxon>Arthropoda</taxon>
        <taxon>Hexapoda</taxon>
        <taxon>Insecta</taxon>
        <taxon>Pterygota</taxon>
        <taxon>Neoptera</taxon>
        <taxon>Endopterygota</taxon>
        <taxon>Diptera</taxon>
        <taxon>Brachycera</taxon>
        <taxon>Muscomorpha</taxon>
        <taxon>Ephydroidea</taxon>
        <taxon>Drosophilidae</taxon>
        <taxon>Drosophila</taxon>
        <taxon>Sophophora</taxon>
    </lineage>
</organism>
<dbReference type="GeneID" id="108016576"/>
<feature type="compositionally biased region" description="Basic residues" evidence="1">
    <location>
        <begin position="35"/>
        <end position="44"/>
    </location>
</feature>
<dbReference type="InterPro" id="IPR031750">
    <property type="entry name" value="DUF4734"/>
</dbReference>
<dbReference type="Proteomes" id="UP001652628">
    <property type="component" value="Chromosome X"/>
</dbReference>
<proteinExistence type="predicted"/>
<feature type="domain" description="BACK" evidence="2">
    <location>
        <begin position="330"/>
        <end position="432"/>
    </location>
</feature>
<feature type="compositionally biased region" description="Basic and acidic residues" evidence="1">
    <location>
        <begin position="112"/>
        <end position="126"/>
    </location>
</feature>
<accession>A0AB39ZLX8</accession>
<gene>
    <name evidence="4" type="primary">LOC108016576</name>
</gene>
<feature type="compositionally biased region" description="Acidic residues" evidence="1">
    <location>
        <begin position="127"/>
        <end position="139"/>
    </location>
</feature>
<dbReference type="InterPro" id="IPR011705">
    <property type="entry name" value="BACK"/>
</dbReference>
<dbReference type="PANTHER" id="PTHR22667">
    <property type="entry name" value="AT01380P-RELATED"/>
    <property type="match status" value="1"/>
</dbReference>
<evidence type="ECO:0000256" key="1">
    <source>
        <dbReference type="SAM" id="MobiDB-lite"/>
    </source>
</evidence>
<dbReference type="Gene3D" id="1.25.40.420">
    <property type="match status" value="1"/>
</dbReference>
<dbReference type="PANTHER" id="PTHR22667:SF0">
    <property type="entry name" value="AT01380P-RELATED"/>
    <property type="match status" value="1"/>
</dbReference>
<reference evidence="4" key="1">
    <citation type="submission" date="2025-08" db="UniProtKB">
        <authorList>
            <consortium name="RefSeq"/>
        </authorList>
    </citation>
    <scope>IDENTIFICATION</scope>
</reference>
<evidence type="ECO:0000313" key="4">
    <source>
        <dbReference type="RefSeq" id="XP_016938745.2"/>
    </source>
</evidence>
<feature type="region of interest" description="Disordered" evidence="1">
    <location>
        <begin position="35"/>
        <end position="54"/>
    </location>
</feature>
<evidence type="ECO:0000259" key="2">
    <source>
        <dbReference type="SMART" id="SM00875"/>
    </source>
</evidence>
<name>A0AB39ZLX8_DROSZ</name>
<sequence length="564" mass="64691">MLRAFLRTSMKRMSRRPVSDEQKAQAQAQMRTRNRNHNHNHNHNHNQNQHQNQGQELEPVEVFMSVATVSTLTQAQIQSRPPVQPEPQPQPQPQPEPQELAEQQEQLEEQEIEVKVKDEKQDKESQSEPELEVEAEAEVLESGAQGDNEQSDNEAGPASAPVSSTSEGQADAGDPAQLKALAGRQQIVRMLTRLGDGAGAEGDGEANQIVMELVGINDSPTPLPSPSAIERVSEQLLRVLRERTLMEAGISTGNERYRCFKCVLQNYAKIYAARHFMEQLPQLEELGHEVDEERELFARVVAEEVLQIPVLLRQLWSSLEKMEFFNEDTAFKAYLEARRHPQARILCELMLTRISRVFLCIVSSTFFLDFTEHELTHILRNCYLSVNSEIEIFLSVVLWLEHKWFERGECAERILTEVRFALMPTWYLCTLDRANRCRHFSRVIQSPGVQRMIAQGLEDAVTLQGKPRPSGAAGGPTTTTGVHPLLQQAQNLEENHLARDWIADTECRHHHKRHCERFVYPTYDVFKEYLARIICCAPNYWRTFRPAQEVYRSDFRCCLPPHFN</sequence>
<dbReference type="Pfam" id="PF07707">
    <property type="entry name" value="BACK"/>
    <property type="match status" value="1"/>
</dbReference>
<feature type="region of interest" description="Disordered" evidence="1">
    <location>
        <begin position="1"/>
        <end position="30"/>
    </location>
</feature>
<dbReference type="Pfam" id="PF15881">
    <property type="entry name" value="DUF4734"/>
    <property type="match status" value="1"/>
</dbReference>
<feature type="region of interest" description="Disordered" evidence="1">
    <location>
        <begin position="73"/>
        <end position="173"/>
    </location>
</feature>
<feature type="compositionally biased region" description="Pro residues" evidence="1">
    <location>
        <begin position="82"/>
        <end position="96"/>
    </location>
</feature>
<keyword evidence="3" id="KW-1185">Reference proteome</keyword>
<dbReference type="AlphaFoldDB" id="A0AB39ZLX8"/>